<keyword evidence="4 10" id="KW-1133">Transmembrane helix</keyword>
<keyword evidence="2" id="KW-1003">Cell membrane</keyword>
<organism evidence="12 13">
    <name type="scientific">Porites evermanni</name>
    <dbReference type="NCBI Taxonomy" id="104178"/>
    <lineage>
        <taxon>Eukaryota</taxon>
        <taxon>Metazoa</taxon>
        <taxon>Cnidaria</taxon>
        <taxon>Anthozoa</taxon>
        <taxon>Hexacorallia</taxon>
        <taxon>Scleractinia</taxon>
        <taxon>Fungiina</taxon>
        <taxon>Poritidae</taxon>
        <taxon>Porites</taxon>
    </lineage>
</organism>
<keyword evidence="5 9" id="KW-0297">G-protein coupled receptor</keyword>
<keyword evidence="6 10" id="KW-0472">Membrane</keyword>
<evidence type="ECO:0000256" key="7">
    <source>
        <dbReference type="ARBA" id="ARBA00023170"/>
    </source>
</evidence>
<feature type="transmembrane region" description="Helical" evidence="10">
    <location>
        <begin position="41"/>
        <end position="63"/>
    </location>
</feature>
<keyword evidence="8 9" id="KW-0807">Transducer</keyword>
<dbReference type="SMART" id="SM01381">
    <property type="entry name" value="7TM_GPCR_Srsx"/>
    <property type="match status" value="1"/>
</dbReference>
<evidence type="ECO:0000256" key="4">
    <source>
        <dbReference type="ARBA" id="ARBA00022989"/>
    </source>
</evidence>
<feature type="transmembrane region" description="Helical" evidence="10">
    <location>
        <begin position="255"/>
        <end position="276"/>
    </location>
</feature>
<evidence type="ECO:0000259" key="11">
    <source>
        <dbReference type="PROSITE" id="PS50262"/>
    </source>
</evidence>
<gene>
    <name evidence="12" type="ORF">PEVE_00033818</name>
</gene>
<evidence type="ECO:0000256" key="3">
    <source>
        <dbReference type="ARBA" id="ARBA00022692"/>
    </source>
</evidence>
<dbReference type="PANTHER" id="PTHR24249">
    <property type="entry name" value="HISTAMINE RECEPTOR-RELATED G-PROTEIN COUPLED RECEPTOR"/>
    <property type="match status" value="1"/>
</dbReference>
<keyword evidence="7 9" id="KW-0675">Receptor</keyword>
<comment type="similarity">
    <text evidence="9">Belongs to the G-protein coupled receptor 1 family.</text>
</comment>
<feature type="transmembrane region" description="Helical" evidence="10">
    <location>
        <begin position="157"/>
        <end position="174"/>
    </location>
</feature>
<dbReference type="EMBL" id="CALNXI010000505">
    <property type="protein sequence ID" value="CAH3028337.1"/>
    <property type="molecule type" value="Genomic_DNA"/>
</dbReference>
<dbReference type="Pfam" id="PF00001">
    <property type="entry name" value="7tm_1"/>
    <property type="match status" value="1"/>
</dbReference>
<reference evidence="12 13" key="1">
    <citation type="submission" date="2022-05" db="EMBL/GenBank/DDBJ databases">
        <authorList>
            <consortium name="Genoscope - CEA"/>
            <person name="William W."/>
        </authorList>
    </citation>
    <scope>NUCLEOTIDE SEQUENCE [LARGE SCALE GENOMIC DNA]</scope>
</reference>
<comment type="subcellular location">
    <subcellularLocation>
        <location evidence="1">Cell membrane</location>
        <topology evidence="1">Multi-pass membrane protein</topology>
    </subcellularLocation>
</comment>
<evidence type="ECO:0000313" key="13">
    <source>
        <dbReference type="Proteomes" id="UP001159427"/>
    </source>
</evidence>
<dbReference type="PRINTS" id="PR00237">
    <property type="entry name" value="GPCRRHODOPSN"/>
</dbReference>
<dbReference type="SUPFAM" id="SSF81321">
    <property type="entry name" value="Family A G protein-coupled receptor-like"/>
    <property type="match status" value="1"/>
</dbReference>
<dbReference type="CDD" id="cd00637">
    <property type="entry name" value="7tm_classA_rhodopsin-like"/>
    <property type="match status" value="1"/>
</dbReference>
<name>A0ABN8MI59_9CNID</name>
<dbReference type="Gene3D" id="1.20.1070.10">
    <property type="entry name" value="Rhodopsin 7-helix transmembrane proteins"/>
    <property type="match status" value="1"/>
</dbReference>
<dbReference type="PROSITE" id="PS50262">
    <property type="entry name" value="G_PROTEIN_RECEP_F1_2"/>
    <property type="match status" value="1"/>
</dbReference>
<dbReference type="InterPro" id="IPR017452">
    <property type="entry name" value="GPCR_Rhodpsn_7TM"/>
</dbReference>
<evidence type="ECO:0000256" key="2">
    <source>
        <dbReference type="ARBA" id="ARBA00022475"/>
    </source>
</evidence>
<dbReference type="Proteomes" id="UP001159427">
    <property type="component" value="Unassembled WGS sequence"/>
</dbReference>
<dbReference type="InterPro" id="IPR000276">
    <property type="entry name" value="GPCR_Rhodpsn"/>
</dbReference>
<keyword evidence="3 9" id="KW-0812">Transmembrane</keyword>
<evidence type="ECO:0000256" key="6">
    <source>
        <dbReference type="ARBA" id="ARBA00023136"/>
    </source>
</evidence>
<evidence type="ECO:0000256" key="1">
    <source>
        <dbReference type="ARBA" id="ARBA00004651"/>
    </source>
</evidence>
<dbReference type="PANTHER" id="PTHR24249:SF372">
    <property type="entry name" value="G-PROTEIN COUPLED RECEPTORS FAMILY 1 PROFILE DOMAIN-CONTAINING PROTEIN"/>
    <property type="match status" value="1"/>
</dbReference>
<feature type="domain" description="G-protein coupled receptors family 1 profile" evidence="11">
    <location>
        <begin position="55"/>
        <end position="309"/>
    </location>
</feature>
<dbReference type="PROSITE" id="PS00237">
    <property type="entry name" value="G_PROTEIN_RECEP_F1_1"/>
    <property type="match status" value="1"/>
</dbReference>
<evidence type="ECO:0000256" key="8">
    <source>
        <dbReference type="ARBA" id="ARBA00023224"/>
    </source>
</evidence>
<evidence type="ECO:0000256" key="10">
    <source>
        <dbReference type="SAM" id="Phobius"/>
    </source>
</evidence>
<proteinExistence type="inferred from homology"/>
<evidence type="ECO:0000256" key="9">
    <source>
        <dbReference type="RuleBase" id="RU000688"/>
    </source>
</evidence>
<comment type="caution">
    <text evidence="12">The sequence shown here is derived from an EMBL/GenBank/DDBJ whole genome shotgun (WGS) entry which is preliminary data.</text>
</comment>
<feature type="transmembrane region" description="Helical" evidence="10">
    <location>
        <begin position="186"/>
        <end position="208"/>
    </location>
</feature>
<protein>
    <recommendedName>
        <fullName evidence="11">G-protein coupled receptors family 1 profile domain-containing protein</fullName>
    </recommendedName>
</protein>
<evidence type="ECO:0000313" key="12">
    <source>
        <dbReference type="EMBL" id="CAH3028337.1"/>
    </source>
</evidence>
<evidence type="ECO:0000256" key="5">
    <source>
        <dbReference type="ARBA" id="ARBA00023040"/>
    </source>
</evidence>
<feature type="transmembrane region" description="Helical" evidence="10">
    <location>
        <begin position="115"/>
        <end position="136"/>
    </location>
</feature>
<keyword evidence="13" id="KW-1185">Reference proteome</keyword>
<dbReference type="InterPro" id="IPR050569">
    <property type="entry name" value="TAAR"/>
</dbReference>
<accession>A0ABN8MI59</accession>
<sequence>MRSKGNGGNNGSSSSLCSLLLQVQSGNDIKFQDFQSWCAFLSFANAFFAVLVILGNSVVFAAFYRFESLRTASNFLLLGLSFCDFFVGLVTQPLLATEIGLVATNSEIACTFKDLYVIFLFAFNSSSMVHICLITIERSVAIFYPFKHQRWITKMKIVILLVLFWISWALITVFTRRNHGGGIIGYSRMAFVIVSATFVVTINLRLWIEARKHSMRIHNALPLTSLSNVTNSTEGSRESRNSVAKAARDSKAAKTILLITGILILCNLPIIATFVTRKFYNVRGRVVTLLWFASNTVVLLPSFVNPLVYCWRRRDIRVSVKRMFGCRNVVGVQR</sequence>
<feature type="transmembrane region" description="Helical" evidence="10">
    <location>
        <begin position="75"/>
        <end position="95"/>
    </location>
</feature>
<feature type="transmembrane region" description="Helical" evidence="10">
    <location>
        <begin position="288"/>
        <end position="311"/>
    </location>
</feature>